<sequence length="287" mass="32158">MDLVLSSAIKTWKDFCKDAAPAPLSYFAMVNPAPFYTTFPPFSASLPYAAYPQFFTTPTTMANATSATIPATSSGNNSAAVSQHGDNSRRSGRRERTSFNRVQLEKLENVFRETQYPDLYRREALAKAINLPEGRVQVITVWFKNRRAKDRQLKKNGERCHSLRTPSGSSNDSPPSESKDLKVSMPMIPIPGSEEFNMRNEAKYQHTNLAKSDIISSEDSKFGLTDIKYDPSGNSAIAQQQATAASLWPYTTTSYPYFNNYFPPNYYYQSYGNDYIPNNAAYCGGQL</sequence>
<dbReference type="InterPro" id="IPR001356">
    <property type="entry name" value="HD"/>
</dbReference>
<comment type="subcellular location">
    <subcellularLocation>
        <location evidence="1 5 6">Nucleus</location>
    </subcellularLocation>
</comment>
<dbReference type="SMART" id="SM00389">
    <property type="entry name" value="HOX"/>
    <property type="match status" value="1"/>
</dbReference>
<evidence type="ECO:0000256" key="5">
    <source>
        <dbReference type="PROSITE-ProRule" id="PRU00108"/>
    </source>
</evidence>
<feature type="domain" description="Homeobox" evidence="8">
    <location>
        <begin position="90"/>
        <end position="153"/>
    </location>
</feature>
<reference evidence="9 10" key="1">
    <citation type="submission" date="2020-04" db="EMBL/GenBank/DDBJ databases">
        <authorList>
            <person name="Laetsch R D."/>
            <person name="Stevens L."/>
            <person name="Kumar S."/>
            <person name="Blaxter L. M."/>
        </authorList>
    </citation>
    <scope>NUCLEOTIDE SEQUENCE [LARGE SCALE GENOMIC DNA]</scope>
</reference>
<proteinExistence type="predicted"/>
<dbReference type="GO" id="GO:0005634">
    <property type="term" value="C:nucleus"/>
    <property type="evidence" value="ECO:0007669"/>
    <property type="project" value="UniProtKB-SubCell"/>
</dbReference>
<dbReference type="OrthoDB" id="6159439at2759"/>
<evidence type="ECO:0000256" key="4">
    <source>
        <dbReference type="ARBA" id="ARBA00023242"/>
    </source>
</evidence>
<accession>A0A8S1ELF9</accession>
<evidence type="ECO:0000259" key="8">
    <source>
        <dbReference type="PROSITE" id="PS50071"/>
    </source>
</evidence>
<evidence type="ECO:0000256" key="2">
    <source>
        <dbReference type="ARBA" id="ARBA00023125"/>
    </source>
</evidence>
<name>A0A8S1ELF9_9PELO</name>
<evidence type="ECO:0000313" key="10">
    <source>
        <dbReference type="Proteomes" id="UP000494206"/>
    </source>
</evidence>
<dbReference type="Pfam" id="PF00046">
    <property type="entry name" value="Homeodomain"/>
    <property type="match status" value="1"/>
</dbReference>
<keyword evidence="2 5" id="KW-0238">DNA-binding</keyword>
<dbReference type="Proteomes" id="UP000494206">
    <property type="component" value="Unassembled WGS sequence"/>
</dbReference>
<keyword evidence="3 5" id="KW-0371">Homeobox</keyword>
<dbReference type="CDD" id="cd00086">
    <property type="entry name" value="homeodomain"/>
    <property type="match status" value="1"/>
</dbReference>
<feature type="compositionally biased region" description="Basic and acidic residues" evidence="7">
    <location>
        <begin position="151"/>
        <end position="161"/>
    </location>
</feature>
<dbReference type="GO" id="GO:0000978">
    <property type="term" value="F:RNA polymerase II cis-regulatory region sequence-specific DNA binding"/>
    <property type="evidence" value="ECO:0007669"/>
    <property type="project" value="TreeGrafter"/>
</dbReference>
<dbReference type="Gene3D" id="1.10.10.60">
    <property type="entry name" value="Homeodomain-like"/>
    <property type="match status" value="1"/>
</dbReference>
<evidence type="ECO:0000256" key="3">
    <source>
        <dbReference type="ARBA" id="ARBA00023155"/>
    </source>
</evidence>
<dbReference type="PANTHER" id="PTHR45793">
    <property type="entry name" value="HOMEOBOX PROTEIN"/>
    <property type="match status" value="1"/>
</dbReference>
<evidence type="ECO:0000313" key="9">
    <source>
        <dbReference type="EMBL" id="CAB3400796.1"/>
    </source>
</evidence>
<protein>
    <recommendedName>
        <fullName evidence="8">Homeobox domain-containing protein</fullName>
    </recommendedName>
</protein>
<feature type="DNA-binding region" description="Homeobox" evidence="5">
    <location>
        <begin position="92"/>
        <end position="154"/>
    </location>
</feature>
<evidence type="ECO:0000256" key="1">
    <source>
        <dbReference type="ARBA" id="ARBA00004123"/>
    </source>
</evidence>
<keyword evidence="10" id="KW-1185">Reference proteome</keyword>
<dbReference type="AlphaFoldDB" id="A0A8S1ELF9"/>
<feature type="region of interest" description="Disordered" evidence="7">
    <location>
        <begin position="67"/>
        <end position="99"/>
    </location>
</feature>
<feature type="compositionally biased region" description="Low complexity" evidence="7">
    <location>
        <begin position="166"/>
        <end position="176"/>
    </location>
</feature>
<gene>
    <name evidence="9" type="ORF">CBOVIS_LOCUS3652</name>
</gene>
<keyword evidence="4 5" id="KW-0539">Nucleus</keyword>
<dbReference type="PROSITE" id="PS50071">
    <property type="entry name" value="HOMEOBOX_2"/>
    <property type="match status" value="1"/>
</dbReference>
<feature type="region of interest" description="Disordered" evidence="7">
    <location>
        <begin position="151"/>
        <end position="184"/>
    </location>
</feature>
<dbReference type="SUPFAM" id="SSF46689">
    <property type="entry name" value="Homeodomain-like"/>
    <property type="match status" value="1"/>
</dbReference>
<evidence type="ECO:0000256" key="6">
    <source>
        <dbReference type="RuleBase" id="RU000682"/>
    </source>
</evidence>
<feature type="compositionally biased region" description="Basic and acidic residues" evidence="7">
    <location>
        <begin position="86"/>
        <end position="99"/>
    </location>
</feature>
<evidence type="ECO:0000256" key="7">
    <source>
        <dbReference type="SAM" id="MobiDB-lite"/>
    </source>
</evidence>
<dbReference type="GO" id="GO:0000981">
    <property type="term" value="F:DNA-binding transcription factor activity, RNA polymerase II-specific"/>
    <property type="evidence" value="ECO:0007669"/>
    <property type="project" value="TreeGrafter"/>
</dbReference>
<dbReference type="PANTHER" id="PTHR45793:SF25">
    <property type="entry name" value="HOMEOBOX PROTEIN CEH-36"/>
    <property type="match status" value="1"/>
</dbReference>
<dbReference type="EMBL" id="CADEPM010000002">
    <property type="protein sequence ID" value="CAB3400796.1"/>
    <property type="molecule type" value="Genomic_DNA"/>
</dbReference>
<comment type="caution">
    <text evidence="9">The sequence shown here is derived from an EMBL/GenBank/DDBJ whole genome shotgun (WGS) entry which is preliminary data.</text>
</comment>
<organism evidence="9 10">
    <name type="scientific">Caenorhabditis bovis</name>
    <dbReference type="NCBI Taxonomy" id="2654633"/>
    <lineage>
        <taxon>Eukaryota</taxon>
        <taxon>Metazoa</taxon>
        <taxon>Ecdysozoa</taxon>
        <taxon>Nematoda</taxon>
        <taxon>Chromadorea</taxon>
        <taxon>Rhabditida</taxon>
        <taxon>Rhabditina</taxon>
        <taxon>Rhabditomorpha</taxon>
        <taxon>Rhabditoidea</taxon>
        <taxon>Rhabditidae</taxon>
        <taxon>Peloderinae</taxon>
        <taxon>Caenorhabditis</taxon>
    </lineage>
</organism>
<feature type="compositionally biased region" description="Polar residues" evidence="7">
    <location>
        <begin position="67"/>
        <end position="85"/>
    </location>
</feature>
<dbReference type="InterPro" id="IPR009057">
    <property type="entry name" value="Homeodomain-like_sf"/>
</dbReference>